<feature type="non-terminal residue" evidence="2">
    <location>
        <position position="1"/>
    </location>
</feature>
<dbReference type="EMBL" id="JABBWG010000128">
    <property type="protein sequence ID" value="KAG1800015.1"/>
    <property type="molecule type" value="Genomic_DNA"/>
</dbReference>
<proteinExistence type="predicted"/>
<protein>
    <submittedName>
        <fullName evidence="2">Uncharacterized protein</fullName>
    </submittedName>
</protein>
<name>A0A9P7J334_9AGAM</name>
<gene>
    <name evidence="2" type="ORF">BJ212DRAFT_1401176</name>
</gene>
<dbReference type="Proteomes" id="UP000807769">
    <property type="component" value="Unassembled WGS sequence"/>
</dbReference>
<comment type="caution">
    <text evidence="2">The sequence shown here is derived from an EMBL/GenBank/DDBJ whole genome shotgun (WGS) entry which is preliminary data.</text>
</comment>
<reference evidence="2" key="1">
    <citation type="journal article" date="2020" name="New Phytol.">
        <title>Comparative genomics reveals dynamic genome evolution in host specialist ectomycorrhizal fungi.</title>
        <authorList>
            <person name="Lofgren L.A."/>
            <person name="Nguyen N.H."/>
            <person name="Vilgalys R."/>
            <person name="Ruytinx J."/>
            <person name="Liao H.L."/>
            <person name="Branco S."/>
            <person name="Kuo A."/>
            <person name="LaButti K."/>
            <person name="Lipzen A."/>
            <person name="Andreopoulos W."/>
            <person name="Pangilinan J."/>
            <person name="Riley R."/>
            <person name="Hundley H."/>
            <person name="Na H."/>
            <person name="Barry K."/>
            <person name="Grigoriev I.V."/>
            <person name="Stajich J.E."/>
            <person name="Kennedy P.G."/>
        </authorList>
    </citation>
    <scope>NUCLEOTIDE SEQUENCE</scope>
    <source>
        <strain evidence="2">MN1</strain>
    </source>
</reference>
<dbReference type="RefSeq" id="XP_041185805.1">
    <property type="nucleotide sequence ID" value="XM_041337328.1"/>
</dbReference>
<evidence type="ECO:0000256" key="1">
    <source>
        <dbReference type="SAM" id="Phobius"/>
    </source>
</evidence>
<evidence type="ECO:0000313" key="2">
    <source>
        <dbReference type="EMBL" id="KAG1800015.1"/>
    </source>
</evidence>
<dbReference type="GeneID" id="64631344"/>
<evidence type="ECO:0000313" key="3">
    <source>
        <dbReference type="Proteomes" id="UP000807769"/>
    </source>
</evidence>
<organism evidence="2 3">
    <name type="scientific">Suillus subaureus</name>
    <dbReference type="NCBI Taxonomy" id="48587"/>
    <lineage>
        <taxon>Eukaryota</taxon>
        <taxon>Fungi</taxon>
        <taxon>Dikarya</taxon>
        <taxon>Basidiomycota</taxon>
        <taxon>Agaricomycotina</taxon>
        <taxon>Agaricomycetes</taxon>
        <taxon>Agaricomycetidae</taxon>
        <taxon>Boletales</taxon>
        <taxon>Suillineae</taxon>
        <taxon>Suillaceae</taxon>
        <taxon>Suillus</taxon>
    </lineage>
</organism>
<dbReference type="AlphaFoldDB" id="A0A9P7J334"/>
<keyword evidence="1" id="KW-0812">Transmembrane</keyword>
<feature type="transmembrane region" description="Helical" evidence="1">
    <location>
        <begin position="6"/>
        <end position="24"/>
    </location>
</feature>
<accession>A0A9P7J334</accession>
<keyword evidence="1" id="KW-0472">Membrane</keyword>
<keyword evidence="1" id="KW-1133">Transmembrane helix</keyword>
<sequence length="100" mass="11470">MLDSGLASGSFLAVSLLNIWTIIIRSYHPSRVTWFYIPRRTLVDGSSTPSDVLRTILCVRYGYQTPRHLRLQRVLLIHFSVAENLPLQLVMNVYNILIPT</sequence>
<keyword evidence="3" id="KW-1185">Reference proteome</keyword>